<evidence type="ECO:0000313" key="3">
    <source>
        <dbReference type="Proteomes" id="UP001153737"/>
    </source>
</evidence>
<accession>A0A9N9SGI1</accession>
<evidence type="ECO:0000256" key="1">
    <source>
        <dbReference type="SAM" id="MobiDB-lite"/>
    </source>
</evidence>
<reference evidence="2" key="2">
    <citation type="submission" date="2022-10" db="EMBL/GenBank/DDBJ databases">
        <authorList>
            <consortium name="ENA_rothamsted_submissions"/>
            <consortium name="culmorum"/>
            <person name="King R."/>
        </authorList>
    </citation>
    <scope>NUCLEOTIDE SEQUENCE</scope>
</reference>
<evidence type="ECO:0000313" key="2">
    <source>
        <dbReference type="EMBL" id="CAG9818806.1"/>
    </source>
</evidence>
<dbReference type="Proteomes" id="UP001153737">
    <property type="component" value="Chromosome 2"/>
</dbReference>
<sequence>MCRFVQEFNHLSLVKKTSGRNFYNKTARKDHSVLIDTVPFEPIWIYKMLANFRSDLIEGSVSKSTVFERTPIRAIFCGQLRSEIMRAEHVSTESIQPFLLVPDSATECRQSEDDQRGSMETLMNKEQLEGLTSPNTN</sequence>
<name>A0A9N9SGI1_PHACE</name>
<dbReference type="AlphaFoldDB" id="A0A9N9SGI1"/>
<gene>
    <name evidence="2" type="ORF">PHAECO_LOCUS6582</name>
</gene>
<feature type="region of interest" description="Disordered" evidence="1">
    <location>
        <begin position="106"/>
        <end position="137"/>
    </location>
</feature>
<protein>
    <submittedName>
        <fullName evidence="2">Uncharacterized protein</fullName>
    </submittedName>
</protein>
<organism evidence="2 3">
    <name type="scientific">Phaedon cochleariae</name>
    <name type="common">Mustard beetle</name>
    <dbReference type="NCBI Taxonomy" id="80249"/>
    <lineage>
        <taxon>Eukaryota</taxon>
        <taxon>Metazoa</taxon>
        <taxon>Ecdysozoa</taxon>
        <taxon>Arthropoda</taxon>
        <taxon>Hexapoda</taxon>
        <taxon>Insecta</taxon>
        <taxon>Pterygota</taxon>
        <taxon>Neoptera</taxon>
        <taxon>Endopterygota</taxon>
        <taxon>Coleoptera</taxon>
        <taxon>Polyphaga</taxon>
        <taxon>Cucujiformia</taxon>
        <taxon>Chrysomeloidea</taxon>
        <taxon>Chrysomelidae</taxon>
        <taxon>Chrysomelinae</taxon>
        <taxon>Chrysomelini</taxon>
        <taxon>Phaedon</taxon>
    </lineage>
</organism>
<keyword evidence="3" id="KW-1185">Reference proteome</keyword>
<reference evidence="2" key="1">
    <citation type="submission" date="2022-01" db="EMBL/GenBank/DDBJ databases">
        <authorList>
            <person name="King R."/>
        </authorList>
    </citation>
    <scope>NUCLEOTIDE SEQUENCE</scope>
</reference>
<dbReference type="EMBL" id="OU896708">
    <property type="protein sequence ID" value="CAG9818806.1"/>
    <property type="molecule type" value="Genomic_DNA"/>
</dbReference>
<dbReference type="OrthoDB" id="429671at2759"/>
<proteinExistence type="predicted"/>